<dbReference type="AlphaFoldDB" id="A0A3A6TL36"/>
<keyword evidence="1" id="KW-0732">Signal</keyword>
<evidence type="ECO:0000313" key="2">
    <source>
        <dbReference type="EMBL" id="RJY13293.1"/>
    </source>
</evidence>
<feature type="chain" id="PRO_5017179788" evidence="1">
    <location>
        <begin position="23"/>
        <end position="174"/>
    </location>
</feature>
<dbReference type="OrthoDB" id="10018004at2"/>
<comment type="caution">
    <text evidence="2">The sequence shown here is derived from an EMBL/GenBank/DDBJ whole genome shotgun (WGS) entry which is preliminary data.</text>
</comment>
<organism evidence="2 3">
    <name type="scientific">Parashewanella spongiae</name>
    <dbReference type="NCBI Taxonomy" id="342950"/>
    <lineage>
        <taxon>Bacteria</taxon>
        <taxon>Pseudomonadati</taxon>
        <taxon>Pseudomonadota</taxon>
        <taxon>Gammaproteobacteria</taxon>
        <taxon>Alteromonadales</taxon>
        <taxon>Shewanellaceae</taxon>
        <taxon>Parashewanella</taxon>
    </lineage>
</organism>
<dbReference type="EMBL" id="QYYH01000066">
    <property type="protein sequence ID" value="RJY13293.1"/>
    <property type="molecule type" value="Genomic_DNA"/>
</dbReference>
<evidence type="ECO:0000313" key="3">
    <source>
        <dbReference type="Proteomes" id="UP000273022"/>
    </source>
</evidence>
<name>A0A3A6TL36_9GAMM</name>
<keyword evidence="3" id="KW-1185">Reference proteome</keyword>
<evidence type="ECO:0000256" key="1">
    <source>
        <dbReference type="SAM" id="SignalP"/>
    </source>
</evidence>
<feature type="signal peptide" evidence="1">
    <location>
        <begin position="1"/>
        <end position="22"/>
    </location>
</feature>
<dbReference type="Proteomes" id="UP000273022">
    <property type="component" value="Unassembled WGS sequence"/>
</dbReference>
<gene>
    <name evidence="2" type="ORF">D5R81_11395</name>
</gene>
<sequence>MQNFKTITLFLYLSLITSQVEAEVLFGPEPGKSVMDYKPVCSDIAKIGDWKRFKYQGYRRVYLNDIQKAPVDGYSKFSNVVDSAFNLPLRVTESYLIKSFGTPLSKKYLSEIEYTTLDWSFKSKSDFWGLQFFEKVMSVKISLIGDCIATIELRIEDVEIGKANALEFIRKEPR</sequence>
<reference evidence="2 3" key="1">
    <citation type="submission" date="2018-09" db="EMBL/GenBank/DDBJ databases">
        <title>Phylogeny of the Shewanellaceae, and recommendation for two new genera, Pseudoshewanella and Parashewanella.</title>
        <authorList>
            <person name="Wang G."/>
        </authorList>
    </citation>
    <scope>NUCLEOTIDE SEQUENCE [LARGE SCALE GENOMIC DNA]</scope>
    <source>
        <strain evidence="2 3">KCTC 22492</strain>
    </source>
</reference>
<protein>
    <submittedName>
        <fullName evidence="2">Uncharacterized protein</fullName>
    </submittedName>
</protein>
<dbReference type="RefSeq" id="WP_121853762.1">
    <property type="nucleotide sequence ID" value="NZ_CP037952.1"/>
</dbReference>
<accession>A0A3A6TL36</accession>
<proteinExistence type="predicted"/>